<reference evidence="3" key="1">
    <citation type="submission" date="2021-02" db="EMBL/GenBank/DDBJ databases">
        <authorList>
            <person name="Nowell W R."/>
        </authorList>
    </citation>
    <scope>NUCLEOTIDE SEQUENCE</scope>
</reference>
<dbReference type="Gene3D" id="1.10.8.10">
    <property type="entry name" value="DNA helicase RuvA subunit, C-terminal domain"/>
    <property type="match status" value="2"/>
</dbReference>
<dbReference type="PROSITE" id="PS50030">
    <property type="entry name" value="UBA"/>
    <property type="match status" value="2"/>
</dbReference>
<dbReference type="InterPro" id="IPR009060">
    <property type="entry name" value="UBA-like_sf"/>
</dbReference>
<dbReference type="EMBL" id="CAJOBD010000057">
    <property type="protein sequence ID" value="CAF3556761.1"/>
    <property type="molecule type" value="Genomic_DNA"/>
</dbReference>
<evidence type="ECO:0000313" key="2">
    <source>
        <dbReference type="EMBL" id="CAF0923064.1"/>
    </source>
</evidence>
<protein>
    <recommendedName>
        <fullName evidence="1">UBA domain-containing protein</fullName>
    </recommendedName>
</protein>
<dbReference type="PANTHER" id="PTHR46738">
    <property type="entry name" value="UBIQUITIN-ASSOCIATED DOMAIN-CONTAINING PROTEIN 1"/>
    <property type="match status" value="1"/>
</dbReference>
<gene>
    <name evidence="3" type="ORF">JBS370_LOCUS1631</name>
    <name evidence="2" type="ORF">ZHD862_LOCUS8505</name>
</gene>
<dbReference type="PANTHER" id="PTHR46738:SF1">
    <property type="entry name" value="UBIQUITIN-ASSOCIATED DOMAIN-CONTAINING PROTEIN 1"/>
    <property type="match status" value="1"/>
</dbReference>
<feature type="domain" description="UBA" evidence="1">
    <location>
        <begin position="286"/>
        <end position="326"/>
    </location>
</feature>
<dbReference type="CDD" id="cd14270">
    <property type="entry name" value="UBA"/>
    <property type="match status" value="1"/>
</dbReference>
<dbReference type="SUPFAM" id="SSF46934">
    <property type="entry name" value="UBA-like"/>
    <property type="match status" value="2"/>
</dbReference>
<dbReference type="SMART" id="SM00165">
    <property type="entry name" value="UBA"/>
    <property type="match status" value="2"/>
</dbReference>
<dbReference type="Gene3D" id="1.10.260.100">
    <property type="match status" value="1"/>
</dbReference>
<evidence type="ECO:0000313" key="4">
    <source>
        <dbReference type="Proteomes" id="UP000663836"/>
    </source>
</evidence>
<dbReference type="InterPro" id="IPR052476">
    <property type="entry name" value="UBAC1"/>
</dbReference>
<dbReference type="InterPro" id="IPR057650">
    <property type="entry name" value="UBL_UBAC1"/>
</dbReference>
<evidence type="ECO:0000313" key="3">
    <source>
        <dbReference type="EMBL" id="CAF3556761.1"/>
    </source>
</evidence>
<feature type="domain" description="UBA" evidence="1">
    <location>
        <begin position="208"/>
        <end position="248"/>
    </location>
</feature>
<dbReference type="EMBL" id="CAJNOT010000275">
    <property type="protein sequence ID" value="CAF0923064.1"/>
    <property type="molecule type" value="Genomic_DNA"/>
</dbReference>
<dbReference type="Pfam" id="PF00627">
    <property type="entry name" value="UBA"/>
    <property type="match status" value="2"/>
</dbReference>
<accession>A0A818KE10</accession>
<dbReference type="GO" id="GO:0000151">
    <property type="term" value="C:ubiquitin ligase complex"/>
    <property type="evidence" value="ECO:0007669"/>
    <property type="project" value="TreeGrafter"/>
</dbReference>
<comment type="caution">
    <text evidence="3">The sequence shown here is derived from an EMBL/GenBank/DDBJ whole genome shotgun (WGS) entry which is preliminary data.</text>
</comment>
<dbReference type="Proteomes" id="UP000663836">
    <property type="component" value="Unassembled WGS sequence"/>
</dbReference>
<sequence>MAEATSAIFDVRDDQSKNIMLIIWSKTGAIFQDTFPAENTTFAYVKYLAIQFLLKNNNSNLSKYDCSMRSIQLNEMDNYKLISIETKKIIDEQKTLSQEDVKDGDEYLLAAKVSQQPSKAEQTFEPSSINQNLIEFRTQDLPLPTYSLSRSQHLAGRTEFRTDLSRVLLTLIETSHKLLWYCADAENIFQEAEEILSKSPRTDSNHTEKHQNQMEKLVNMGFTEQQAQQALERTKYDLNAAMKLLLTEKDTDDNEKERKNLHKTKFFYSRNGPFIPFREFRKKCFQPNSLAIQSLEDMGFNHDDIIHALRICYNNGNLACEYLITDKEQQNILDAINEQGLDPNSNMFQAIMENSVIQRAINNPKIFLVMLQLYENPSTITTYLNDPEVGNMLLQISRIYNAERYPIYVLSST</sequence>
<evidence type="ECO:0000259" key="1">
    <source>
        <dbReference type="PROSITE" id="PS50030"/>
    </source>
</evidence>
<proteinExistence type="predicted"/>
<dbReference type="InterPro" id="IPR015940">
    <property type="entry name" value="UBA"/>
</dbReference>
<dbReference type="AlphaFoldDB" id="A0A818KE10"/>
<dbReference type="Pfam" id="PF23326">
    <property type="entry name" value="UBL_UBAC1"/>
    <property type="match status" value="1"/>
</dbReference>
<name>A0A818KE10_9BILA</name>
<dbReference type="Proteomes" id="UP000663864">
    <property type="component" value="Unassembled WGS sequence"/>
</dbReference>
<organism evidence="3 4">
    <name type="scientific">Rotaria sordida</name>
    <dbReference type="NCBI Taxonomy" id="392033"/>
    <lineage>
        <taxon>Eukaryota</taxon>
        <taxon>Metazoa</taxon>
        <taxon>Spiralia</taxon>
        <taxon>Gnathifera</taxon>
        <taxon>Rotifera</taxon>
        <taxon>Eurotatoria</taxon>
        <taxon>Bdelloidea</taxon>
        <taxon>Philodinida</taxon>
        <taxon>Philodinidae</taxon>
        <taxon>Rotaria</taxon>
    </lineage>
</organism>